<dbReference type="RefSeq" id="WP_169467013.1">
    <property type="nucleotide sequence ID" value="NZ_JABBGG010000007.1"/>
</dbReference>
<keyword evidence="2" id="KW-1185">Reference proteome</keyword>
<dbReference type="AlphaFoldDB" id="A0A848HM22"/>
<organism evidence="1 2">
    <name type="scientific">Massilia polaris</name>
    <dbReference type="NCBI Taxonomy" id="2728846"/>
    <lineage>
        <taxon>Bacteria</taxon>
        <taxon>Pseudomonadati</taxon>
        <taxon>Pseudomonadota</taxon>
        <taxon>Betaproteobacteria</taxon>
        <taxon>Burkholderiales</taxon>
        <taxon>Oxalobacteraceae</taxon>
        <taxon>Telluria group</taxon>
        <taxon>Massilia</taxon>
    </lineage>
</organism>
<gene>
    <name evidence="1" type="ORF">HHL21_14440</name>
</gene>
<name>A0A848HM22_9BURK</name>
<proteinExistence type="predicted"/>
<evidence type="ECO:0000313" key="1">
    <source>
        <dbReference type="EMBL" id="NML62252.1"/>
    </source>
</evidence>
<dbReference type="EMBL" id="JABBGG010000007">
    <property type="protein sequence ID" value="NML62252.1"/>
    <property type="molecule type" value="Genomic_DNA"/>
</dbReference>
<reference evidence="1 2" key="1">
    <citation type="submission" date="2020-04" db="EMBL/GenBank/DDBJ databases">
        <title>Massilia sp. RP-1-19 isolated from soil.</title>
        <authorList>
            <person name="Dahal R.H."/>
        </authorList>
    </citation>
    <scope>NUCLEOTIDE SEQUENCE [LARGE SCALE GENOMIC DNA]</scope>
    <source>
        <strain evidence="1 2">RP-1-19</strain>
    </source>
</reference>
<comment type="caution">
    <text evidence="1">The sequence shown here is derived from an EMBL/GenBank/DDBJ whole genome shotgun (WGS) entry which is preliminary data.</text>
</comment>
<protein>
    <submittedName>
        <fullName evidence="1">Uncharacterized protein</fullName>
    </submittedName>
</protein>
<sequence length="114" mass="11855">MDTTQSSSDTASELAAQVGTLAEGDIVMPPAVAEVIRRSGGAEPVARSTAVAPGEEWRIGILGGGSFTFSRYINGAPNEVYRTVDLATAAVWSSAVIQGFQPPRYLLDSDKPAG</sequence>
<dbReference type="Proteomes" id="UP000583752">
    <property type="component" value="Unassembled WGS sequence"/>
</dbReference>
<evidence type="ECO:0000313" key="2">
    <source>
        <dbReference type="Proteomes" id="UP000583752"/>
    </source>
</evidence>
<accession>A0A848HM22</accession>